<name>M5R7Q5_9BACT</name>
<dbReference type="EMBL" id="ANOG01001097">
    <property type="protein sequence ID" value="EMI15415.1"/>
    <property type="molecule type" value="Genomic_DNA"/>
</dbReference>
<evidence type="ECO:0000313" key="3">
    <source>
        <dbReference type="Proteomes" id="UP000011991"/>
    </source>
</evidence>
<evidence type="ECO:0000256" key="1">
    <source>
        <dbReference type="SAM" id="MobiDB-lite"/>
    </source>
</evidence>
<dbReference type="PATRIC" id="fig|1265738.3.peg.7650"/>
<dbReference type="InterPro" id="IPR011990">
    <property type="entry name" value="TPR-like_helical_dom_sf"/>
</dbReference>
<organism evidence="2 3">
    <name type="scientific">Rhodopirellula maiorica SM1</name>
    <dbReference type="NCBI Taxonomy" id="1265738"/>
    <lineage>
        <taxon>Bacteria</taxon>
        <taxon>Pseudomonadati</taxon>
        <taxon>Planctomycetota</taxon>
        <taxon>Planctomycetia</taxon>
        <taxon>Pirellulales</taxon>
        <taxon>Pirellulaceae</taxon>
        <taxon>Novipirellula</taxon>
    </lineage>
</organism>
<reference evidence="2 3" key="1">
    <citation type="journal article" date="2013" name="Mar. Genomics">
        <title>Expression of sulfatases in Rhodopirellula baltica and the diversity of sulfatases in the genus Rhodopirellula.</title>
        <authorList>
            <person name="Wegner C.E."/>
            <person name="Richter-Heitmann T."/>
            <person name="Klindworth A."/>
            <person name="Klockow C."/>
            <person name="Richter M."/>
            <person name="Achstetter T."/>
            <person name="Glockner F.O."/>
            <person name="Harder J."/>
        </authorList>
    </citation>
    <scope>NUCLEOTIDE SEQUENCE [LARGE SCALE GENOMIC DNA]</scope>
    <source>
        <strain evidence="2 3">SM1</strain>
    </source>
</reference>
<dbReference type="Proteomes" id="UP000011991">
    <property type="component" value="Unassembled WGS sequence"/>
</dbReference>
<comment type="caution">
    <text evidence="2">The sequence shown here is derived from an EMBL/GenBank/DDBJ whole genome shotgun (WGS) entry which is preliminary data.</text>
</comment>
<dbReference type="SUPFAM" id="SSF48452">
    <property type="entry name" value="TPR-like"/>
    <property type="match status" value="1"/>
</dbReference>
<evidence type="ECO:0000313" key="2">
    <source>
        <dbReference type="EMBL" id="EMI15415.1"/>
    </source>
</evidence>
<keyword evidence="3" id="KW-1185">Reference proteome</keyword>
<protein>
    <submittedName>
        <fullName evidence="2">Putative secreted protein</fullName>
    </submittedName>
</protein>
<dbReference type="AlphaFoldDB" id="M5R7Q5"/>
<dbReference type="Gene3D" id="1.25.40.10">
    <property type="entry name" value="Tetratricopeptide repeat domain"/>
    <property type="match status" value="1"/>
</dbReference>
<feature type="region of interest" description="Disordered" evidence="1">
    <location>
        <begin position="326"/>
        <end position="345"/>
    </location>
</feature>
<gene>
    <name evidence="2" type="ORF">RMSM_07665</name>
</gene>
<feature type="compositionally biased region" description="Basic and acidic residues" evidence="1">
    <location>
        <begin position="326"/>
        <end position="336"/>
    </location>
</feature>
<accession>M5R7Q5</accession>
<sequence>MKMKYFNAALMSAVWIGWVLLGNTVQAQNDRIYPSSGSPVIGSVAETSPQGIQVKVGGNTQNFVAGEIEKILFAGDSPALTKGREFALDGQYDQAMQELKTVNIGELPRDVIKADAMFYTAYSMSQLAIAGKGNKQAAKQAMLAFASKHRDSWHFFEAAKVLGDLALALGDQEGALKFYGSLRQAPTVNAKIEQVYLTGMVHLHSGDADAAITEFDKVLGLKVDSVEAARLQSLSTAGKAAALASKKQADEGLKLVSTLIREMNPTDVEMAARTYNAQGAIYEAKGDTEGAIMAYLHTHLMFSGQSDAHAVALSKLVELWPKVGKPERGAEARQELQQRYPGFGK</sequence>
<proteinExistence type="predicted"/>